<accession>A0AAN9FV61</accession>
<reference evidence="1 2" key="1">
    <citation type="submission" date="2023-11" db="EMBL/GenBank/DDBJ databases">
        <title>Halocaridina rubra genome assembly.</title>
        <authorList>
            <person name="Smith C."/>
        </authorList>
    </citation>
    <scope>NUCLEOTIDE SEQUENCE [LARGE SCALE GENOMIC DNA]</scope>
    <source>
        <strain evidence="1">EP-1</strain>
        <tissue evidence="1">Whole</tissue>
    </source>
</reference>
<evidence type="ECO:0000313" key="2">
    <source>
        <dbReference type="Proteomes" id="UP001381693"/>
    </source>
</evidence>
<evidence type="ECO:0000313" key="1">
    <source>
        <dbReference type="EMBL" id="KAK7087092.1"/>
    </source>
</evidence>
<name>A0AAN9FV61_HALRR</name>
<organism evidence="1 2">
    <name type="scientific">Halocaridina rubra</name>
    <name type="common">Hawaiian red shrimp</name>
    <dbReference type="NCBI Taxonomy" id="373956"/>
    <lineage>
        <taxon>Eukaryota</taxon>
        <taxon>Metazoa</taxon>
        <taxon>Ecdysozoa</taxon>
        <taxon>Arthropoda</taxon>
        <taxon>Crustacea</taxon>
        <taxon>Multicrustacea</taxon>
        <taxon>Malacostraca</taxon>
        <taxon>Eumalacostraca</taxon>
        <taxon>Eucarida</taxon>
        <taxon>Decapoda</taxon>
        <taxon>Pleocyemata</taxon>
        <taxon>Caridea</taxon>
        <taxon>Atyoidea</taxon>
        <taxon>Atyidae</taxon>
        <taxon>Halocaridina</taxon>
    </lineage>
</organism>
<feature type="non-terminal residue" evidence="1">
    <location>
        <position position="65"/>
    </location>
</feature>
<comment type="caution">
    <text evidence="1">The sequence shown here is derived from an EMBL/GenBank/DDBJ whole genome shotgun (WGS) entry which is preliminary data.</text>
</comment>
<keyword evidence="2" id="KW-1185">Reference proteome</keyword>
<proteinExistence type="predicted"/>
<dbReference type="AlphaFoldDB" id="A0AAN9FV61"/>
<protein>
    <submittedName>
        <fullName evidence="1">Uncharacterized protein</fullName>
    </submittedName>
</protein>
<dbReference type="Proteomes" id="UP001381693">
    <property type="component" value="Unassembled WGS sequence"/>
</dbReference>
<gene>
    <name evidence="1" type="ORF">SK128_026123</name>
</gene>
<sequence length="65" mass="7549">MDREWQDEDSELPQRASVNRQKRVFLSRGWAAGGYKVPLTSTPNRFVRRPPAILETPLYYAKPNS</sequence>
<dbReference type="EMBL" id="JAXCGZ010000005">
    <property type="protein sequence ID" value="KAK7087092.1"/>
    <property type="molecule type" value="Genomic_DNA"/>
</dbReference>